<proteinExistence type="inferred from homology"/>
<dbReference type="RefSeq" id="WP_407649485.1">
    <property type="nucleotide sequence ID" value="NZ_JAMTCK010000002.1"/>
</dbReference>
<dbReference type="InterPro" id="IPR029069">
    <property type="entry name" value="HotDog_dom_sf"/>
</dbReference>
<dbReference type="InterPro" id="IPR002539">
    <property type="entry name" value="MaoC-like_dom"/>
</dbReference>
<dbReference type="Gene3D" id="3.10.129.10">
    <property type="entry name" value="Hotdog Thioesterase"/>
    <property type="match status" value="1"/>
</dbReference>
<evidence type="ECO:0000313" key="3">
    <source>
        <dbReference type="EMBL" id="MCP2164104.1"/>
    </source>
</evidence>
<reference evidence="3" key="1">
    <citation type="submission" date="2022-06" db="EMBL/GenBank/DDBJ databases">
        <title>Genomic Encyclopedia of Archaeal and Bacterial Type Strains, Phase II (KMG-II): from individual species to whole genera.</title>
        <authorList>
            <person name="Goeker M."/>
        </authorList>
    </citation>
    <scope>NUCLEOTIDE SEQUENCE</scope>
    <source>
        <strain evidence="3">DSM 43935</strain>
    </source>
</reference>
<dbReference type="AlphaFoldDB" id="A0AAE3KF60"/>
<feature type="domain" description="MaoC-like" evidence="2">
    <location>
        <begin position="19"/>
        <end position="107"/>
    </location>
</feature>
<accession>A0AAE3KF60</accession>
<keyword evidence="4" id="KW-1185">Reference proteome</keyword>
<comment type="similarity">
    <text evidence="1">Belongs to the enoyl-CoA hydratase/isomerase family.</text>
</comment>
<dbReference type="SUPFAM" id="SSF54637">
    <property type="entry name" value="Thioesterase/thiol ester dehydrase-isomerase"/>
    <property type="match status" value="1"/>
</dbReference>
<dbReference type="PANTHER" id="PTHR43841">
    <property type="entry name" value="3-HYDROXYACYL-THIOESTER DEHYDRATASE HTDX-RELATED"/>
    <property type="match status" value="1"/>
</dbReference>
<evidence type="ECO:0000256" key="1">
    <source>
        <dbReference type="ARBA" id="ARBA00005254"/>
    </source>
</evidence>
<name>A0AAE3KF60_9PSEU</name>
<dbReference type="Proteomes" id="UP001206128">
    <property type="component" value="Unassembled WGS sequence"/>
</dbReference>
<sequence length="143" mass="15464">MTEPVNYTDVQPGTRLPTRVFTVGRADLVRYAGASLDFNTIHWSERAARDAGLPNVIAHGALTMALALRALTDWAGDPAAVRDYRARFSKPVVVPDDGEPARVQVEAVVAEKLDSPRVRVSVTATCGADKVLVMPRVLVALKE</sequence>
<dbReference type="EMBL" id="JAMTCK010000002">
    <property type="protein sequence ID" value="MCP2164104.1"/>
    <property type="molecule type" value="Genomic_DNA"/>
</dbReference>
<comment type="caution">
    <text evidence="3">The sequence shown here is derived from an EMBL/GenBank/DDBJ whole genome shotgun (WGS) entry which is preliminary data.</text>
</comment>
<evidence type="ECO:0000313" key="4">
    <source>
        <dbReference type="Proteomes" id="UP001206128"/>
    </source>
</evidence>
<protein>
    <submittedName>
        <fullName evidence="3">Acyl dehydratase</fullName>
    </submittedName>
</protein>
<dbReference type="PANTHER" id="PTHR43841:SF3">
    <property type="entry name" value="(3R)-HYDROXYACYL-ACP DEHYDRATASE SUBUNIT HADB"/>
    <property type="match status" value="1"/>
</dbReference>
<evidence type="ECO:0000259" key="2">
    <source>
        <dbReference type="Pfam" id="PF01575"/>
    </source>
</evidence>
<organism evidence="3 4">
    <name type="scientific">Goodfellowiella coeruleoviolacea</name>
    <dbReference type="NCBI Taxonomy" id="334858"/>
    <lineage>
        <taxon>Bacteria</taxon>
        <taxon>Bacillati</taxon>
        <taxon>Actinomycetota</taxon>
        <taxon>Actinomycetes</taxon>
        <taxon>Pseudonocardiales</taxon>
        <taxon>Pseudonocardiaceae</taxon>
        <taxon>Goodfellowiella</taxon>
    </lineage>
</organism>
<dbReference type="Pfam" id="PF01575">
    <property type="entry name" value="MaoC_dehydratas"/>
    <property type="match status" value="1"/>
</dbReference>
<gene>
    <name evidence="3" type="ORF">LX83_000944</name>
</gene>